<feature type="region of interest" description="Disordered" evidence="4">
    <location>
        <begin position="292"/>
        <end position="313"/>
    </location>
</feature>
<dbReference type="InterPro" id="IPR011051">
    <property type="entry name" value="RmlC_Cupin_sf"/>
</dbReference>
<keyword evidence="1" id="KW-0805">Transcription regulation</keyword>
<dbReference type="PROSITE" id="PS01124">
    <property type="entry name" value="HTH_ARAC_FAMILY_2"/>
    <property type="match status" value="1"/>
</dbReference>
<evidence type="ECO:0000256" key="2">
    <source>
        <dbReference type="ARBA" id="ARBA00023125"/>
    </source>
</evidence>
<evidence type="ECO:0000313" key="7">
    <source>
        <dbReference type="Proteomes" id="UP000886723"/>
    </source>
</evidence>
<dbReference type="Proteomes" id="UP000886723">
    <property type="component" value="Unassembled WGS sequence"/>
</dbReference>
<evidence type="ECO:0000259" key="5">
    <source>
        <dbReference type="PROSITE" id="PS01124"/>
    </source>
</evidence>
<dbReference type="SUPFAM" id="SSF51182">
    <property type="entry name" value="RmlC-like cupins"/>
    <property type="match status" value="1"/>
</dbReference>
<evidence type="ECO:0000256" key="3">
    <source>
        <dbReference type="ARBA" id="ARBA00023163"/>
    </source>
</evidence>
<dbReference type="InterPro" id="IPR018062">
    <property type="entry name" value="HTH_AraC-typ_CS"/>
</dbReference>
<dbReference type="Pfam" id="PF12833">
    <property type="entry name" value="HTH_18"/>
    <property type="match status" value="1"/>
</dbReference>
<keyword evidence="2" id="KW-0238">DNA-binding</keyword>
<reference evidence="6" key="1">
    <citation type="submission" date="2020-10" db="EMBL/GenBank/DDBJ databases">
        <authorList>
            <person name="Gilroy R."/>
        </authorList>
    </citation>
    <scope>NUCLEOTIDE SEQUENCE</scope>
    <source>
        <strain evidence="6">ChiBcec2-4451</strain>
    </source>
</reference>
<evidence type="ECO:0000256" key="4">
    <source>
        <dbReference type="SAM" id="MobiDB-lite"/>
    </source>
</evidence>
<reference evidence="6" key="2">
    <citation type="journal article" date="2021" name="PeerJ">
        <title>Extensive microbial diversity within the chicken gut microbiome revealed by metagenomics and culture.</title>
        <authorList>
            <person name="Gilroy R."/>
            <person name="Ravi A."/>
            <person name="Getino M."/>
            <person name="Pursley I."/>
            <person name="Horton D.L."/>
            <person name="Alikhan N.F."/>
            <person name="Baker D."/>
            <person name="Gharbi K."/>
            <person name="Hall N."/>
            <person name="Watson M."/>
            <person name="Adriaenssens E.M."/>
            <person name="Foster-Nyarko E."/>
            <person name="Jarju S."/>
            <person name="Secka A."/>
            <person name="Antonio M."/>
            <person name="Oren A."/>
            <person name="Chaudhuri R.R."/>
            <person name="La Ragione R."/>
            <person name="Hildebrand F."/>
            <person name="Pallen M.J."/>
        </authorList>
    </citation>
    <scope>NUCLEOTIDE SEQUENCE</scope>
    <source>
        <strain evidence="6">ChiBcec2-4451</strain>
    </source>
</reference>
<comment type="caution">
    <text evidence="6">The sequence shown here is derived from an EMBL/GenBank/DDBJ whole genome shotgun (WGS) entry which is preliminary data.</text>
</comment>
<dbReference type="PROSITE" id="PS00041">
    <property type="entry name" value="HTH_ARAC_FAMILY_1"/>
    <property type="match status" value="1"/>
</dbReference>
<proteinExistence type="predicted"/>
<evidence type="ECO:0000313" key="6">
    <source>
        <dbReference type="EMBL" id="HIV11817.1"/>
    </source>
</evidence>
<name>A0A9D1T513_9FIRM</name>
<sequence length="313" mass="35279">MIQPFNCVDEYYISPERTILTGQQLHIPGVRMLAWHTARHALSPLPWHYHRNAFEFSLLMEGSLAFSTRERTYPFSGGEVLVSWPDEVHSSEGSPLNFGELYWFQLDISSPEKFLFLEEEAARKLMGQLYGLPHHVIRLKDKETGQLLKNAFSLAATGSDPAATASCLVTFLHMLLLSAKKDAPRLTPDIESSLTYIREHLSRRLPLDTLAASCGLSVSRYKKKFRDQMGISPRNYINREKIQASRKLLLSGLSVTETAMRMGFDTSSYFANVFRRYMALSPTEYVISCKNGGQDTPSAGEKSLSQTTSKPTN</sequence>
<protein>
    <submittedName>
        <fullName evidence="6">Helix-turn-helix transcriptional regulator</fullName>
    </submittedName>
</protein>
<dbReference type="PANTHER" id="PTHR43280">
    <property type="entry name" value="ARAC-FAMILY TRANSCRIPTIONAL REGULATOR"/>
    <property type="match status" value="1"/>
</dbReference>
<feature type="domain" description="HTH araC/xylS-type" evidence="5">
    <location>
        <begin position="191"/>
        <end position="288"/>
    </location>
</feature>
<dbReference type="PRINTS" id="PR00032">
    <property type="entry name" value="HTHARAC"/>
</dbReference>
<dbReference type="Gene3D" id="1.10.10.60">
    <property type="entry name" value="Homeodomain-like"/>
    <property type="match status" value="2"/>
</dbReference>
<dbReference type="EMBL" id="DVON01000031">
    <property type="protein sequence ID" value="HIV11817.1"/>
    <property type="molecule type" value="Genomic_DNA"/>
</dbReference>
<dbReference type="InterPro" id="IPR009057">
    <property type="entry name" value="Homeodomain-like_sf"/>
</dbReference>
<accession>A0A9D1T513</accession>
<dbReference type="AlphaFoldDB" id="A0A9D1T513"/>
<dbReference type="SMART" id="SM00342">
    <property type="entry name" value="HTH_ARAC"/>
    <property type="match status" value="1"/>
</dbReference>
<dbReference type="InterPro" id="IPR020449">
    <property type="entry name" value="Tscrpt_reg_AraC-type_HTH"/>
</dbReference>
<dbReference type="PANTHER" id="PTHR43280:SF28">
    <property type="entry name" value="HTH-TYPE TRANSCRIPTIONAL ACTIVATOR RHAS"/>
    <property type="match status" value="1"/>
</dbReference>
<dbReference type="GO" id="GO:0003700">
    <property type="term" value="F:DNA-binding transcription factor activity"/>
    <property type="evidence" value="ECO:0007669"/>
    <property type="project" value="InterPro"/>
</dbReference>
<gene>
    <name evidence="6" type="ORF">IAA63_01575</name>
</gene>
<keyword evidence="3" id="KW-0804">Transcription</keyword>
<dbReference type="InterPro" id="IPR018060">
    <property type="entry name" value="HTH_AraC"/>
</dbReference>
<dbReference type="GO" id="GO:0043565">
    <property type="term" value="F:sequence-specific DNA binding"/>
    <property type="evidence" value="ECO:0007669"/>
    <property type="project" value="InterPro"/>
</dbReference>
<organism evidence="6 7">
    <name type="scientific">Candidatus Pullilachnospira stercoravium</name>
    <dbReference type="NCBI Taxonomy" id="2840913"/>
    <lineage>
        <taxon>Bacteria</taxon>
        <taxon>Bacillati</taxon>
        <taxon>Bacillota</taxon>
        <taxon>Clostridia</taxon>
        <taxon>Lachnospirales</taxon>
        <taxon>Lachnospiraceae</taxon>
        <taxon>Lachnospiraceae incertae sedis</taxon>
        <taxon>Candidatus Pullilachnospira</taxon>
    </lineage>
</organism>
<dbReference type="SUPFAM" id="SSF46689">
    <property type="entry name" value="Homeodomain-like"/>
    <property type="match status" value="2"/>
</dbReference>
<evidence type="ECO:0000256" key="1">
    <source>
        <dbReference type="ARBA" id="ARBA00023015"/>
    </source>
</evidence>